<gene>
    <name evidence="1" type="ORF">COV04_04175</name>
</gene>
<dbReference type="AlphaFoldDB" id="A0A2M8LDS1"/>
<name>A0A2M8LDS1_9BACT</name>
<evidence type="ECO:0000313" key="1">
    <source>
        <dbReference type="EMBL" id="PJE75594.1"/>
    </source>
</evidence>
<reference evidence="1 2" key="1">
    <citation type="submission" date="2017-09" db="EMBL/GenBank/DDBJ databases">
        <title>Depth-based differentiation of microbial function through sediment-hosted aquifers and enrichment of novel symbionts in the deep terrestrial subsurface.</title>
        <authorList>
            <person name="Probst A.J."/>
            <person name="Ladd B."/>
            <person name="Jarett J.K."/>
            <person name="Geller-Mcgrath D.E."/>
            <person name="Sieber C.M."/>
            <person name="Emerson J.B."/>
            <person name="Anantharaman K."/>
            <person name="Thomas B.C."/>
            <person name="Malmstrom R."/>
            <person name="Stieglmeier M."/>
            <person name="Klingl A."/>
            <person name="Woyke T."/>
            <person name="Ryan C.M."/>
            <person name="Banfield J.F."/>
        </authorList>
    </citation>
    <scope>NUCLEOTIDE SEQUENCE [LARGE SCALE GENOMIC DNA]</scope>
    <source>
        <strain evidence="1">CG10_big_fil_rev_8_21_14_0_10_48_11</strain>
    </source>
</reference>
<dbReference type="Proteomes" id="UP000231152">
    <property type="component" value="Unassembled WGS sequence"/>
</dbReference>
<protein>
    <submittedName>
        <fullName evidence="1">Uncharacterized protein</fullName>
    </submittedName>
</protein>
<comment type="caution">
    <text evidence="1">The sequence shown here is derived from an EMBL/GenBank/DDBJ whole genome shotgun (WGS) entry which is preliminary data.</text>
</comment>
<dbReference type="EMBL" id="PFET01000013">
    <property type="protein sequence ID" value="PJE75594.1"/>
    <property type="molecule type" value="Genomic_DNA"/>
</dbReference>
<sequence length="115" mass="13686">MELGPVNNLKEVGHLCTIFLHRLNKPKSDSAYYSWNVIIDKTVRIFFELHKVWLLKFLNVEHAIDEVDQNFYKLYKKIYLAHPTERVKLTEKLVHYLIEKLNLPQTGEIFFPKDG</sequence>
<proteinExistence type="predicted"/>
<organism evidence="1 2">
    <name type="scientific">Candidatus Uhrbacteria bacterium CG10_big_fil_rev_8_21_14_0_10_48_11</name>
    <dbReference type="NCBI Taxonomy" id="1975037"/>
    <lineage>
        <taxon>Bacteria</taxon>
        <taxon>Candidatus Uhriibacteriota</taxon>
    </lineage>
</organism>
<evidence type="ECO:0000313" key="2">
    <source>
        <dbReference type="Proteomes" id="UP000231152"/>
    </source>
</evidence>
<accession>A0A2M8LDS1</accession>